<keyword evidence="2" id="KW-0675">Receptor</keyword>
<evidence type="ECO:0000313" key="3">
    <source>
        <dbReference type="Proteomes" id="UP001558632"/>
    </source>
</evidence>
<gene>
    <name evidence="2" type="ORF">TSPI_00595</name>
</gene>
<evidence type="ECO:0000313" key="2">
    <source>
        <dbReference type="EMBL" id="KAL1245625.1"/>
    </source>
</evidence>
<dbReference type="EMBL" id="JBEUSY010000080">
    <property type="protein sequence ID" value="KAL1245625.1"/>
    <property type="molecule type" value="Genomic_DNA"/>
</dbReference>
<keyword evidence="3" id="KW-1185">Reference proteome</keyword>
<name>A0ABR3KZX1_TRISP</name>
<sequence length="910" mass="103148">MPILIRLLIRRPECLGPALKGQGEGLFRAFKDAISLSKEDYIDLGAAILGFYSSLADLLGKCAPDHMTVKSGKGESVRLRSILRSLTSVEDLEAILALRFLLPNVFAAKEESSRSSSIGLLPCHKQSILLFLERVYGLIDKEMVFRLLEQSFILDFRAATILDHPAYAESDLALALNRYLCGSVLPLLTSHAHCFADAEHYYSLLEATLHTVYRMSKIKSLTKSQRSAITEFLLAFTKEIHPGMMKKLLQKVVVDISSLNEFATVPLQIMTQHYECFSKHYGISMHEDTASEEQKRLSMLLFTTIFDSLGKRAFDSDLFASALPCLTAIGSALSPDYAMQSYAEEEIQNMNVPSGHMEVWRPHPVDASNVQLSVNLQNLVQRFAQHFHDSWASRKLEKGWRNDDIYSRTNCTHPRLKPFGMLKEFEQNFYKERCSECLKALLAWGYSIEQETQVSSVQPKSMNPTSNVRSASVFCPQPIDLSNMTLSEEMCELAERIAENSHLIWVSKTIEDLNDANTGIMVLLVPWIFLQTFLQYHGFRLKSPLHRAREEYQQTVVDSNTHRPVEKRLHAIYWKNCWHIWKTLPKKWNEDVKFFGKVLLPLLESYFRSHRNYFTAASSASLSGVASIKEKEMVAGLFHRLMSVFRSKHNAFGCHVKSTVRCLQVLLQAIDFRSLVKINSDTLRTCAQIFLKNTSLYIKLVIFVRSNASTVDHVICHLSKHGHGQDFLVNDIQVGCYKIADCLYMLASPITISRKSVKEEMEKHRSSIGQCLSAFACCFPVAFLEGDFNPNSRGSTVDRQHLLSESKDTSSSLLLNIPSLDNLLSNIEQLSNTNGKYQDAPAIFDVDIPMLCSYMSFWWQHGPTNNTQEKNLSAVSSDHINRLFSACSRLICDHIGIAHADWICHLALYV</sequence>
<protein>
    <submittedName>
        <fullName evidence="2">Ryanodine receptor</fullName>
    </submittedName>
</protein>
<dbReference type="Proteomes" id="UP001558632">
    <property type="component" value="Unassembled WGS sequence"/>
</dbReference>
<feature type="domain" description="Ryanodine receptor Ryr" evidence="1">
    <location>
        <begin position="474"/>
        <end position="515"/>
    </location>
</feature>
<proteinExistence type="predicted"/>
<accession>A0ABR3KZX1</accession>
<comment type="caution">
    <text evidence="2">The sequence shown here is derived from an EMBL/GenBank/DDBJ whole genome shotgun (WGS) entry which is preliminary data.</text>
</comment>
<feature type="domain" description="Ryanodine receptor Ryr" evidence="1">
    <location>
        <begin position="360"/>
        <end position="449"/>
    </location>
</feature>
<dbReference type="Gene3D" id="1.10.490.160">
    <property type="match status" value="1"/>
</dbReference>
<reference evidence="2 3" key="1">
    <citation type="submission" date="2024-07" db="EMBL/GenBank/DDBJ databases">
        <title>Enhanced genomic and transcriptomic resources for Trichinella pseudospiralis and T. spiralis underpin the discovery of pronounced molecular differences between stages and species.</title>
        <authorList>
            <person name="Pasi K.K."/>
            <person name="La Rosa G."/>
            <person name="Gomez-Morales M.A."/>
            <person name="Tosini F."/>
            <person name="Sumanam S."/>
            <person name="Young N.D."/>
            <person name="Chang B.C."/>
            <person name="Robin G.B."/>
        </authorList>
    </citation>
    <scope>NUCLEOTIDE SEQUENCE [LARGE SCALE GENOMIC DNA]</scope>
    <source>
        <strain evidence="2">ISS534</strain>
    </source>
</reference>
<organism evidence="2 3">
    <name type="scientific">Trichinella spiralis</name>
    <name type="common">Trichina worm</name>
    <dbReference type="NCBI Taxonomy" id="6334"/>
    <lineage>
        <taxon>Eukaryota</taxon>
        <taxon>Metazoa</taxon>
        <taxon>Ecdysozoa</taxon>
        <taxon>Nematoda</taxon>
        <taxon>Enoplea</taxon>
        <taxon>Dorylaimia</taxon>
        <taxon>Trichinellida</taxon>
        <taxon>Trichinellidae</taxon>
        <taxon>Trichinella</taxon>
    </lineage>
</organism>
<dbReference type="PANTHER" id="PTHR46399:SF8">
    <property type="entry name" value="B30.2_SPRY DOMAIN-CONTAINING PROTEIN"/>
    <property type="match status" value="1"/>
</dbReference>
<dbReference type="InterPro" id="IPR003032">
    <property type="entry name" value="Ryanodine_rcpt"/>
</dbReference>
<dbReference type="Pfam" id="PF02026">
    <property type="entry name" value="RyR"/>
    <property type="match status" value="2"/>
</dbReference>
<evidence type="ECO:0000259" key="1">
    <source>
        <dbReference type="Pfam" id="PF02026"/>
    </source>
</evidence>
<dbReference type="PANTHER" id="PTHR46399">
    <property type="entry name" value="B30.2/SPRY DOMAIN-CONTAINING PROTEIN"/>
    <property type="match status" value="1"/>
</dbReference>
<dbReference type="InterPro" id="IPR015925">
    <property type="entry name" value="Ryanodine_IP3_receptor"/>
</dbReference>